<protein>
    <submittedName>
        <fullName evidence="2">Uncharacterized protein</fullName>
    </submittedName>
</protein>
<proteinExistence type="predicted"/>
<name>A0A9X3XGG6_9CLOT</name>
<evidence type="ECO:0000313" key="3">
    <source>
        <dbReference type="Proteomes" id="UP001141183"/>
    </source>
</evidence>
<sequence>MKKIILGLAIVSFLFSIGFLYNTINVTQKAHVKLDYEAKDLKTLSKDSEFIVSGIVEESRDVDINGVKFQISKFKIDQSIKGDFLNKDYIEIIQTVGIAEESLIIKNDNLLLFLEKYVGPIENEAYVIKGLYQGQYKIKNNKIKGVNNLNKKLNDEIESYDLKLLKDSLKKDKE</sequence>
<keyword evidence="1" id="KW-0175">Coiled coil</keyword>
<dbReference type="AlphaFoldDB" id="A0A9X3XGG6"/>
<keyword evidence="3" id="KW-1185">Reference proteome</keyword>
<evidence type="ECO:0000313" key="2">
    <source>
        <dbReference type="EMBL" id="MDC4238935.1"/>
    </source>
</evidence>
<dbReference type="Proteomes" id="UP001141183">
    <property type="component" value="Unassembled WGS sequence"/>
</dbReference>
<evidence type="ECO:0000256" key="1">
    <source>
        <dbReference type="SAM" id="Coils"/>
    </source>
</evidence>
<organism evidence="2 3">
    <name type="scientific">Clostridium tertium</name>
    <dbReference type="NCBI Taxonomy" id="1559"/>
    <lineage>
        <taxon>Bacteria</taxon>
        <taxon>Bacillati</taxon>
        <taxon>Bacillota</taxon>
        <taxon>Clostridia</taxon>
        <taxon>Eubacteriales</taxon>
        <taxon>Clostridiaceae</taxon>
        <taxon>Clostridium</taxon>
    </lineage>
</organism>
<gene>
    <name evidence="2" type="ORF">NE398_01965</name>
</gene>
<comment type="caution">
    <text evidence="2">The sequence shown here is derived from an EMBL/GenBank/DDBJ whole genome shotgun (WGS) entry which is preliminary data.</text>
</comment>
<dbReference type="RefSeq" id="WP_008679831.1">
    <property type="nucleotide sequence ID" value="NZ_CABKOG010000003.1"/>
</dbReference>
<accession>A0A9X3XGG6</accession>
<feature type="coiled-coil region" evidence="1">
    <location>
        <begin position="136"/>
        <end position="163"/>
    </location>
</feature>
<dbReference type="EMBL" id="JAMRYU010000001">
    <property type="protein sequence ID" value="MDC4238935.1"/>
    <property type="molecule type" value="Genomic_DNA"/>
</dbReference>
<reference evidence="2" key="1">
    <citation type="submission" date="2022-05" db="EMBL/GenBank/DDBJ databases">
        <title>Draft genome sequence of Clostridium tertium strain CP3 isolated from Peru.</title>
        <authorList>
            <person name="Hurtado R."/>
            <person name="Lima L."/>
            <person name="Sousa T."/>
            <person name="Jaiswal A.K."/>
            <person name="Tiwari S."/>
            <person name="Maturrano L."/>
            <person name="Brenig B."/>
            <person name="Azevedo V."/>
        </authorList>
    </citation>
    <scope>NUCLEOTIDE SEQUENCE</scope>
    <source>
        <strain evidence="2">CP3</strain>
    </source>
</reference>